<reference evidence="1 2" key="1">
    <citation type="journal article" date="2013" name="PLoS Genet.">
        <title>Genomic mechanisms accounting for the adaptation to parasitism in nematode-trapping fungi.</title>
        <authorList>
            <person name="Meerupati T."/>
            <person name="Andersson K.M."/>
            <person name="Friman E."/>
            <person name="Kumar D."/>
            <person name="Tunlid A."/>
            <person name="Ahren D."/>
        </authorList>
    </citation>
    <scope>NUCLEOTIDE SEQUENCE [LARGE SCALE GENOMIC DNA]</scope>
    <source>
        <strain evidence="1 2">CBS 200.50</strain>
    </source>
</reference>
<protein>
    <recommendedName>
        <fullName evidence="3">AB hydrolase-1 domain-containing protein</fullName>
    </recommendedName>
</protein>
<evidence type="ECO:0000313" key="1">
    <source>
        <dbReference type="EMBL" id="EPS37953.1"/>
    </source>
</evidence>
<dbReference type="eggNOG" id="ENOG502RY03">
    <property type="taxonomic scope" value="Eukaryota"/>
</dbReference>
<name>S8BFA7_DACHA</name>
<dbReference type="AlphaFoldDB" id="S8BFA7"/>
<gene>
    <name evidence="1" type="ORF">H072_8384</name>
</gene>
<dbReference type="EMBL" id="AQGS01000598">
    <property type="protein sequence ID" value="EPS37953.1"/>
    <property type="molecule type" value="Genomic_DNA"/>
</dbReference>
<evidence type="ECO:0000313" key="2">
    <source>
        <dbReference type="Proteomes" id="UP000015100"/>
    </source>
</evidence>
<comment type="caution">
    <text evidence="1">The sequence shown here is derived from an EMBL/GenBank/DDBJ whole genome shotgun (WGS) entry which is preliminary data.</text>
</comment>
<dbReference type="Proteomes" id="UP000015100">
    <property type="component" value="Unassembled WGS sequence"/>
</dbReference>
<dbReference type="Gene3D" id="3.40.50.1820">
    <property type="entry name" value="alpha/beta hydrolase"/>
    <property type="match status" value="1"/>
</dbReference>
<dbReference type="SUPFAM" id="SSF53474">
    <property type="entry name" value="alpha/beta-Hydrolases"/>
    <property type="match status" value="2"/>
</dbReference>
<sequence length="413" mass="45304">MSQTDGITCFRCGGSGFDGGSMCIPCLGSGECPPLSPELPVPGDNEILEADARPNNKSNGFEASRQNATIINGNRRSRRGRNFDENLAFTNDADHFKSALGIRLPKGEITEKEYIESLEELSLSCQHTIGAYNQAGMHMNTAVVATDMLSIAKAVARGKGQPQGDVLVNYFGISYGTILGQWFASLYPSHVGRFVLQSAVDPKGYRSGDFLTPGLTHADESWFKFFEFWASTGPENCMFANNGSAETLVHRFNNISAKLDVIKYTRQGHPATKKVSKILSKLKATIFQSLYSPRLLWPDLAKALASIEPLLAPADPLTWNITALLGAISPSDSQADVTAEEKAKRESVSIFYNNAEGATPHHCKRWRVRPAWEWDGEIGGHTANPMSFVGNEFDPITPAERYLYLDERFTVPG</sequence>
<dbReference type="OrthoDB" id="425534at2759"/>
<proteinExistence type="predicted"/>
<dbReference type="HOGENOM" id="CLU_665670_0_0_1"/>
<evidence type="ECO:0008006" key="3">
    <source>
        <dbReference type="Google" id="ProtNLM"/>
    </source>
</evidence>
<dbReference type="InterPro" id="IPR029058">
    <property type="entry name" value="AB_hydrolase_fold"/>
</dbReference>
<keyword evidence="2" id="KW-1185">Reference proteome</keyword>
<reference evidence="2" key="2">
    <citation type="submission" date="2013-04" db="EMBL/GenBank/DDBJ databases">
        <title>Genomic mechanisms accounting for the adaptation to parasitism in nematode-trapping fungi.</title>
        <authorList>
            <person name="Ahren D.G."/>
        </authorList>
    </citation>
    <scope>NUCLEOTIDE SEQUENCE [LARGE SCALE GENOMIC DNA]</scope>
    <source>
        <strain evidence="2">CBS 200.50</strain>
    </source>
</reference>
<organism evidence="1 2">
    <name type="scientific">Dactylellina haptotyla (strain CBS 200.50)</name>
    <name type="common">Nematode-trapping fungus</name>
    <name type="synonym">Monacrosporium haptotylum</name>
    <dbReference type="NCBI Taxonomy" id="1284197"/>
    <lineage>
        <taxon>Eukaryota</taxon>
        <taxon>Fungi</taxon>
        <taxon>Dikarya</taxon>
        <taxon>Ascomycota</taxon>
        <taxon>Pezizomycotina</taxon>
        <taxon>Orbiliomycetes</taxon>
        <taxon>Orbiliales</taxon>
        <taxon>Orbiliaceae</taxon>
        <taxon>Dactylellina</taxon>
    </lineage>
</organism>
<accession>S8BFA7</accession>